<gene>
    <name evidence="3" type="ORF">P5G59_17010</name>
</gene>
<dbReference type="CDD" id="cd00093">
    <property type="entry name" value="HTH_XRE"/>
    <property type="match status" value="1"/>
</dbReference>
<dbReference type="Proteomes" id="UP001174210">
    <property type="component" value="Unassembled WGS sequence"/>
</dbReference>
<dbReference type="PANTHER" id="PTHR46558:SF11">
    <property type="entry name" value="HTH-TYPE TRANSCRIPTIONAL REGULATOR XRE"/>
    <property type="match status" value="1"/>
</dbReference>
<dbReference type="EMBL" id="JAROCB010000005">
    <property type="protein sequence ID" value="MDN4598857.1"/>
    <property type="molecule type" value="Genomic_DNA"/>
</dbReference>
<protein>
    <submittedName>
        <fullName evidence="3">Helix-turn-helix transcriptional regulator</fullName>
    </submittedName>
</protein>
<evidence type="ECO:0000313" key="4">
    <source>
        <dbReference type="Proteomes" id="UP001174210"/>
    </source>
</evidence>
<feature type="domain" description="HTH cro/C1-type" evidence="2">
    <location>
        <begin position="15"/>
        <end position="69"/>
    </location>
</feature>
<evidence type="ECO:0000256" key="1">
    <source>
        <dbReference type="ARBA" id="ARBA00023125"/>
    </source>
</evidence>
<reference evidence="3" key="1">
    <citation type="submission" date="2023-03" db="EMBL/GenBank/DDBJ databases">
        <title>MT1 and MT2 Draft Genomes of Novel Species.</title>
        <authorList>
            <person name="Venkateswaran K."/>
        </authorList>
    </citation>
    <scope>NUCLEOTIDE SEQUENCE</scope>
    <source>
        <strain evidence="3">F6_8S_P_1A</strain>
    </source>
</reference>
<dbReference type="SUPFAM" id="SSF47413">
    <property type="entry name" value="lambda repressor-like DNA-binding domains"/>
    <property type="match status" value="1"/>
</dbReference>
<comment type="caution">
    <text evidence="3">The sequence shown here is derived from an EMBL/GenBank/DDBJ whole genome shotgun (WGS) entry which is preliminary data.</text>
</comment>
<name>A0ABT8J1B1_9MICO</name>
<dbReference type="PROSITE" id="PS50943">
    <property type="entry name" value="HTH_CROC1"/>
    <property type="match status" value="1"/>
</dbReference>
<keyword evidence="1" id="KW-0238">DNA-binding</keyword>
<organism evidence="3 4">
    <name type="scientific">Leifsonia virtsii</name>
    <dbReference type="NCBI Taxonomy" id="3035915"/>
    <lineage>
        <taxon>Bacteria</taxon>
        <taxon>Bacillati</taxon>
        <taxon>Actinomycetota</taxon>
        <taxon>Actinomycetes</taxon>
        <taxon>Micrococcales</taxon>
        <taxon>Microbacteriaceae</taxon>
        <taxon>Leifsonia</taxon>
    </lineage>
</organism>
<dbReference type="InterPro" id="IPR010982">
    <property type="entry name" value="Lambda_DNA-bd_dom_sf"/>
</dbReference>
<sequence length="95" mass="10394">MTMIDNPSWTLTDRLKRARLVAGLEQGQIAQMLGVARTTVSSWELGKSEPSATNFVRWAEVTGQSLEWLAEGVHAKAPAEAGADVRHEGFEPPTF</sequence>
<dbReference type="SMART" id="SM00530">
    <property type="entry name" value="HTH_XRE"/>
    <property type="match status" value="1"/>
</dbReference>
<keyword evidence="4" id="KW-1185">Reference proteome</keyword>
<dbReference type="Pfam" id="PF01381">
    <property type="entry name" value="HTH_3"/>
    <property type="match status" value="1"/>
</dbReference>
<dbReference type="InterPro" id="IPR001387">
    <property type="entry name" value="Cro/C1-type_HTH"/>
</dbReference>
<dbReference type="Gene3D" id="1.10.260.40">
    <property type="entry name" value="lambda repressor-like DNA-binding domains"/>
    <property type="match status" value="1"/>
</dbReference>
<dbReference type="PANTHER" id="PTHR46558">
    <property type="entry name" value="TRACRIPTIONAL REGULATORY PROTEIN-RELATED-RELATED"/>
    <property type="match status" value="1"/>
</dbReference>
<accession>A0ABT8J1B1</accession>
<proteinExistence type="predicted"/>
<dbReference type="RefSeq" id="WP_301220207.1">
    <property type="nucleotide sequence ID" value="NZ_JAROCB010000005.1"/>
</dbReference>
<evidence type="ECO:0000259" key="2">
    <source>
        <dbReference type="PROSITE" id="PS50943"/>
    </source>
</evidence>
<evidence type="ECO:0000313" key="3">
    <source>
        <dbReference type="EMBL" id="MDN4598857.1"/>
    </source>
</evidence>